<name>A0ACC0MXG7_RHOML</name>
<organism evidence="1 2">
    <name type="scientific">Rhododendron molle</name>
    <name type="common">Chinese azalea</name>
    <name type="synonym">Azalea mollis</name>
    <dbReference type="NCBI Taxonomy" id="49168"/>
    <lineage>
        <taxon>Eukaryota</taxon>
        <taxon>Viridiplantae</taxon>
        <taxon>Streptophyta</taxon>
        <taxon>Embryophyta</taxon>
        <taxon>Tracheophyta</taxon>
        <taxon>Spermatophyta</taxon>
        <taxon>Magnoliopsida</taxon>
        <taxon>eudicotyledons</taxon>
        <taxon>Gunneridae</taxon>
        <taxon>Pentapetalae</taxon>
        <taxon>asterids</taxon>
        <taxon>Ericales</taxon>
        <taxon>Ericaceae</taxon>
        <taxon>Ericoideae</taxon>
        <taxon>Rhodoreae</taxon>
        <taxon>Rhododendron</taxon>
    </lineage>
</organism>
<protein>
    <submittedName>
        <fullName evidence="1">Uncharacterized protein</fullName>
    </submittedName>
</protein>
<dbReference type="Proteomes" id="UP001062846">
    <property type="component" value="Chromosome 7"/>
</dbReference>
<sequence>MIYTDQFWGSSFCEEHMYDNTTRCCSCQRFQGRRVQCVDVGDGRKLCPDCLSASIMDTRKCEPLARRMYKFFNNTLNLKFETHVPVLLVDKEEFLRCQYHGHAVSQQPNEIQGWGTTAAVPQDITALFIERCLVHIIGWYGHWERKVEEGMCELISRMWLEEFASDDEFTESLRGMSIFFIENDAHGKEIYGDGFREAKKAVDEYGLKKTLKHIAKTGSFPPSKNEKTGSLLGCFCF</sequence>
<proteinExistence type="predicted"/>
<comment type="caution">
    <text evidence="1">The sequence shown here is derived from an EMBL/GenBank/DDBJ whole genome shotgun (WGS) entry which is preliminary data.</text>
</comment>
<dbReference type="EMBL" id="CM046394">
    <property type="protein sequence ID" value="KAI8545590.1"/>
    <property type="molecule type" value="Genomic_DNA"/>
</dbReference>
<keyword evidence="2" id="KW-1185">Reference proteome</keyword>
<accession>A0ACC0MXG7</accession>
<gene>
    <name evidence="1" type="ORF">RHMOL_Rhmol07G0051200</name>
</gene>
<evidence type="ECO:0000313" key="2">
    <source>
        <dbReference type="Proteomes" id="UP001062846"/>
    </source>
</evidence>
<evidence type="ECO:0000313" key="1">
    <source>
        <dbReference type="EMBL" id="KAI8545590.1"/>
    </source>
</evidence>
<reference evidence="1" key="1">
    <citation type="submission" date="2022-02" db="EMBL/GenBank/DDBJ databases">
        <title>Plant Genome Project.</title>
        <authorList>
            <person name="Zhang R.-G."/>
        </authorList>
    </citation>
    <scope>NUCLEOTIDE SEQUENCE</scope>
    <source>
        <strain evidence="1">AT1</strain>
    </source>
</reference>